<evidence type="ECO:0000256" key="1">
    <source>
        <dbReference type="ARBA" id="ARBA00009764"/>
    </source>
</evidence>
<dbReference type="Pfam" id="PF02465">
    <property type="entry name" value="FliD_N"/>
    <property type="match status" value="1"/>
</dbReference>
<dbReference type="PANTHER" id="PTHR30288:SF0">
    <property type="entry name" value="FLAGELLAR HOOK-ASSOCIATED PROTEIN 2"/>
    <property type="match status" value="1"/>
</dbReference>
<dbReference type="InterPro" id="IPR040026">
    <property type="entry name" value="FliD"/>
</dbReference>
<dbReference type="GO" id="GO:0009421">
    <property type="term" value="C:bacterial-type flagellum filament cap"/>
    <property type="evidence" value="ECO:0007669"/>
    <property type="project" value="InterPro"/>
</dbReference>
<sequence>MTTSSISGSSSSNSSSGVGTFVSSTGSNSRIDGLISGLNTTAIINAIMQQAAQPQTNLKNQLTVEQAKLTAYQGINQQLAALQSAADAVTSPTTWQAMAVTSSSASVTASVSAGAQAGTFTFDVTQLASGQTSVSANTVSSTSTIVTTGSPVTLTVGSGSPVTINTGDGSLAAVAAGINSANLGVQASIVQVGTSSYRLQLSSTSTGADTAFTISGLNGGPLGSFNNTSTAQDAVITVGAGTPGQYTISSHTNTFNQVLPGLTFTVSQVASGVSLTVTPDASGIADKIKAMVDAANAVLSSIDTATAYDPSNQQASVLTGDLTVNQIRNSILSAVSSIVGANQSATSVGLSVTKDGQITFDANAFQAAYTANPAAAQSALGPGGSFAPAQSGLTGTVTLQNSSDATVPGSYNVTVTQAATKATGTIDTSSGLTAGQTITVSLGGTSITYTVQSGDTVQTVVDGLNALAAQNSLGVSASVDPTNGSLIDLTANGYGSAYTFTSSATGGLVASAVTPGKDVAGTINGQPAQGVGQLLYTMPGTPGVDAITLTVTLTPADVAALGGGSAGTFTYTAGAAQALARVAETATDPVRGSLTSVINGENSTIADLNTQIANWQVVLDTKQAALEAQWASLESQLSALQAMSAQLGSAILSLQNQSTSRSGG</sequence>
<feature type="domain" description="Flagellar hook-associated protein 2 N-terminal" evidence="7">
    <location>
        <begin position="36"/>
        <end position="131"/>
    </location>
</feature>
<dbReference type="GO" id="GO:0005576">
    <property type="term" value="C:extracellular region"/>
    <property type="evidence" value="ECO:0007669"/>
    <property type="project" value="UniProtKB-SubCell"/>
</dbReference>
<dbReference type="GO" id="GO:0071973">
    <property type="term" value="P:bacterial-type flagellum-dependent cell motility"/>
    <property type="evidence" value="ECO:0007669"/>
    <property type="project" value="TreeGrafter"/>
</dbReference>
<evidence type="ECO:0000313" key="9">
    <source>
        <dbReference type="EMBL" id="ABK52608.1"/>
    </source>
</evidence>
<accession>A0LT48</accession>
<dbReference type="Pfam" id="PF07196">
    <property type="entry name" value="Flagellin_IN"/>
    <property type="match status" value="1"/>
</dbReference>
<evidence type="ECO:0000256" key="5">
    <source>
        <dbReference type="RuleBase" id="RU362066"/>
    </source>
</evidence>
<comment type="function">
    <text evidence="5">Required for morphogenesis and for the elongation of the flagellar filament by facilitating polymerization of the flagellin monomers at the tip of growing filament. Forms a capping structure, which prevents flagellin subunits (transported through the central channel of the flagellum) from leaking out without polymerization at the distal end.</text>
</comment>
<dbReference type="GO" id="GO:0007155">
    <property type="term" value="P:cell adhesion"/>
    <property type="evidence" value="ECO:0007669"/>
    <property type="project" value="InterPro"/>
</dbReference>
<dbReference type="InParanoid" id="A0LT48"/>
<dbReference type="STRING" id="351607.Acel_0835"/>
<reference evidence="9 10" key="1">
    <citation type="journal article" date="2009" name="Genome Res.">
        <title>Complete genome of the cellulolytic thermophile Acidothermus cellulolyticus 11B provides insights into its ecophysiological and evolutionary adaptations.</title>
        <authorList>
            <person name="Barabote R.D."/>
            <person name="Xie G."/>
            <person name="Leu D.H."/>
            <person name="Normand P."/>
            <person name="Necsulea A."/>
            <person name="Daubin V."/>
            <person name="Medigue C."/>
            <person name="Adney W.S."/>
            <person name="Xu X.C."/>
            <person name="Lapidus A."/>
            <person name="Parales R.E."/>
            <person name="Detter C."/>
            <person name="Pujic P."/>
            <person name="Bruce D."/>
            <person name="Lavire C."/>
            <person name="Challacombe J.F."/>
            <person name="Brettin T.S."/>
            <person name="Berry A.M."/>
        </authorList>
    </citation>
    <scope>NUCLEOTIDE SEQUENCE [LARGE SCALE GENOMIC DNA]</scope>
    <source>
        <strain evidence="10">ATCC 43068 / DSM 8971 / 11B</strain>
    </source>
</reference>
<dbReference type="PANTHER" id="PTHR30288">
    <property type="entry name" value="FLAGELLAR CAP/ASSEMBLY PROTEIN FLID"/>
    <property type="match status" value="1"/>
</dbReference>
<dbReference type="Proteomes" id="UP000008221">
    <property type="component" value="Chromosome"/>
</dbReference>
<evidence type="ECO:0000259" key="8">
    <source>
        <dbReference type="Pfam" id="PF07195"/>
    </source>
</evidence>
<dbReference type="Pfam" id="PF07195">
    <property type="entry name" value="FliD_C"/>
    <property type="match status" value="1"/>
</dbReference>
<dbReference type="HOGENOM" id="CLU_015182_4_2_11"/>
<dbReference type="InterPro" id="IPR010810">
    <property type="entry name" value="Flagellin_hook_IN_motif"/>
</dbReference>
<feature type="region of interest" description="Disordered" evidence="6">
    <location>
        <begin position="1"/>
        <end position="22"/>
    </location>
</feature>
<evidence type="ECO:0000259" key="7">
    <source>
        <dbReference type="Pfam" id="PF02465"/>
    </source>
</evidence>
<organism evidence="9 10">
    <name type="scientific">Acidothermus cellulolyticus (strain ATCC 43068 / DSM 8971 / 11B)</name>
    <dbReference type="NCBI Taxonomy" id="351607"/>
    <lineage>
        <taxon>Bacteria</taxon>
        <taxon>Bacillati</taxon>
        <taxon>Actinomycetota</taxon>
        <taxon>Actinomycetes</taxon>
        <taxon>Acidothermales</taxon>
        <taxon>Acidothermaceae</taxon>
        <taxon>Acidothermus</taxon>
    </lineage>
</organism>
<evidence type="ECO:0000256" key="2">
    <source>
        <dbReference type="ARBA" id="ARBA00011255"/>
    </source>
</evidence>
<evidence type="ECO:0000256" key="4">
    <source>
        <dbReference type="ARBA" id="ARBA00023143"/>
    </source>
</evidence>
<dbReference type="SMR" id="A0LT48"/>
<dbReference type="RefSeq" id="WP_011719671.1">
    <property type="nucleotide sequence ID" value="NC_008578.1"/>
</dbReference>
<dbReference type="KEGG" id="ace:Acel_0835"/>
<gene>
    <name evidence="9" type="ordered locus">Acel_0835</name>
</gene>
<name>A0LT48_ACIC1</name>
<dbReference type="InterPro" id="IPR003481">
    <property type="entry name" value="FliD_N"/>
</dbReference>
<evidence type="ECO:0000256" key="6">
    <source>
        <dbReference type="SAM" id="MobiDB-lite"/>
    </source>
</evidence>
<proteinExistence type="inferred from homology"/>
<keyword evidence="4 5" id="KW-0975">Bacterial flagellum</keyword>
<comment type="similarity">
    <text evidence="1 5">Belongs to the FliD family.</text>
</comment>
<dbReference type="AlphaFoldDB" id="A0LT48"/>
<dbReference type="OrthoDB" id="5241527at2"/>
<evidence type="ECO:0000256" key="3">
    <source>
        <dbReference type="ARBA" id="ARBA00023054"/>
    </source>
</evidence>
<dbReference type="InterPro" id="IPR010809">
    <property type="entry name" value="FliD_C"/>
</dbReference>
<protein>
    <recommendedName>
        <fullName evidence="5">Flagellar hook-associated protein 2</fullName>
        <shortName evidence="5">HAP2</shortName>
    </recommendedName>
    <alternativeName>
        <fullName evidence="5">Flagellar cap protein</fullName>
    </alternativeName>
</protein>
<dbReference type="eggNOG" id="COG1345">
    <property type="taxonomic scope" value="Bacteria"/>
</dbReference>
<keyword evidence="9" id="KW-0966">Cell projection</keyword>
<comment type="subcellular location">
    <subcellularLocation>
        <location evidence="5">Secreted</location>
    </subcellularLocation>
    <subcellularLocation>
        <location evidence="5">Bacterial flagellum</location>
    </subcellularLocation>
</comment>
<keyword evidence="10" id="KW-1185">Reference proteome</keyword>
<dbReference type="GO" id="GO:0009424">
    <property type="term" value="C:bacterial-type flagellum hook"/>
    <property type="evidence" value="ECO:0007669"/>
    <property type="project" value="UniProtKB-UniRule"/>
</dbReference>
<keyword evidence="9" id="KW-0282">Flagellum</keyword>
<comment type="subunit">
    <text evidence="2 5">Homopentamer.</text>
</comment>
<keyword evidence="3" id="KW-0175">Coiled coil</keyword>
<keyword evidence="9" id="KW-0969">Cilium</keyword>
<feature type="domain" description="Flagellar hook-associated protein 2 C-terminal" evidence="8">
    <location>
        <begin position="231"/>
        <end position="396"/>
    </location>
</feature>
<keyword evidence="5" id="KW-0964">Secreted</keyword>
<evidence type="ECO:0000313" key="10">
    <source>
        <dbReference type="Proteomes" id="UP000008221"/>
    </source>
</evidence>
<dbReference type="EMBL" id="CP000481">
    <property type="protein sequence ID" value="ABK52608.1"/>
    <property type="molecule type" value="Genomic_DNA"/>
</dbReference>